<evidence type="ECO:0000256" key="7">
    <source>
        <dbReference type="ARBA" id="ARBA00023136"/>
    </source>
</evidence>
<organism evidence="13 14">
    <name type="scientific">Carex littledalei</name>
    <dbReference type="NCBI Taxonomy" id="544730"/>
    <lineage>
        <taxon>Eukaryota</taxon>
        <taxon>Viridiplantae</taxon>
        <taxon>Streptophyta</taxon>
        <taxon>Embryophyta</taxon>
        <taxon>Tracheophyta</taxon>
        <taxon>Spermatophyta</taxon>
        <taxon>Magnoliopsida</taxon>
        <taxon>Liliopsida</taxon>
        <taxon>Poales</taxon>
        <taxon>Cyperaceae</taxon>
        <taxon>Cyperoideae</taxon>
        <taxon>Cariceae</taxon>
        <taxon>Carex</taxon>
        <taxon>Carex subgen. Euthyceras</taxon>
    </lineage>
</organism>
<dbReference type="PANTHER" id="PTHR46905">
    <property type="entry name" value="RING-H2 FINGER PROTEIN ATL78"/>
    <property type="match status" value="1"/>
</dbReference>
<comment type="caution">
    <text evidence="13">The sequence shown here is derived from an EMBL/GenBank/DDBJ whole genome shotgun (WGS) entry which is preliminary data.</text>
</comment>
<dbReference type="Proteomes" id="UP000623129">
    <property type="component" value="Unassembled WGS sequence"/>
</dbReference>
<evidence type="ECO:0000256" key="6">
    <source>
        <dbReference type="ARBA" id="ARBA00022989"/>
    </source>
</evidence>
<name>A0A833QLF7_9POAL</name>
<dbReference type="InterPro" id="IPR013083">
    <property type="entry name" value="Znf_RING/FYVE/PHD"/>
</dbReference>
<comment type="subcellular location">
    <subcellularLocation>
        <location evidence="1">Membrane</location>
        <topology evidence="1">Single-pass membrane protein</topology>
    </subcellularLocation>
</comment>
<keyword evidence="9" id="KW-0863">Zinc-finger</keyword>
<dbReference type="Gene3D" id="3.30.40.10">
    <property type="entry name" value="Zinc/RING finger domain, C3HC4 (zinc finger)"/>
    <property type="match status" value="1"/>
</dbReference>
<evidence type="ECO:0000256" key="10">
    <source>
        <dbReference type="SAM" id="MobiDB-lite"/>
    </source>
</evidence>
<evidence type="ECO:0000256" key="1">
    <source>
        <dbReference type="ARBA" id="ARBA00004167"/>
    </source>
</evidence>
<dbReference type="SMART" id="SM00184">
    <property type="entry name" value="RING"/>
    <property type="match status" value="1"/>
</dbReference>
<evidence type="ECO:0000313" key="14">
    <source>
        <dbReference type="Proteomes" id="UP000623129"/>
    </source>
</evidence>
<feature type="transmembrane region" description="Helical" evidence="11">
    <location>
        <begin position="33"/>
        <end position="54"/>
    </location>
</feature>
<feature type="region of interest" description="Disordered" evidence="10">
    <location>
        <begin position="1"/>
        <end position="22"/>
    </location>
</feature>
<gene>
    <name evidence="13" type="ORF">FCM35_KLT14064</name>
</gene>
<evidence type="ECO:0000256" key="3">
    <source>
        <dbReference type="ARBA" id="ARBA00022692"/>
    </source>
</evidence>
<dbReference type="Pfam" id="PF13639">
    <property type="entry name" value="zf-RING_2"/>
    <property type="match status" value="1"/>
</dbReference>
<keyword evidence="7 11" id="KW-0472">Membrane</keyword>
<dbReference type="GO" id="GO:0016567">
    <property type="term" value="P:protein ubiquitination"/>
    <property type="evidence" value="ECO:0007669"/>
    <property type="project" value="InterPro"/>
</dbReference>
<dbReference type="GO" id="GO:0008270">
    <property type="term" value="F:zinc ion binding"/>
    <property type="evidence" value="ECO:0007669"/>
    <property type="project" value="UniProtKB-KW"/>
</dbReference>
<evidence type="ECO:0000259" key="12">
    <source>
        <dbReference type="PROSITE" id="PS50089"/>
    </source>
</evidence>
<dbReference type="PROSITE" id="PS50089">
    <property type="entry name" value="ZF_RING_2"/>
    <property type="match status" value="1"/>
</dbReference>
<dbReference type="EMBL" id="SWLB01000026">
    <property type="protein sequence ID" value="KAF3321848.1"/>
    <property type="molecule type" value="Genomic_DNA"/>
</dbReference>
<evidence type="ECO:0000256" key="9">
    <source>
        <dbReference type="PROSITE-ProRule" id="PRU00175"/>
    </source>
</evidence>
<evidence type="ECO:0000313" key="13">
    <source>
        <dbReference type="EMBL" id="KAF3321848.1"/>
    </source>
</evidence>
<dbReference type="PANTHER" id="PTHR46905:SF21">
    <property type="entry name" value="RING-TYPE E3 UBIQUITIN TRANSFERASE"/>
    <property type="match status" value="1"/>
</dbReference>
<dbReference type="GO" id="GO:0016740">
    <property type="term" value="F:transferase activity"/>
    <property type="evidence" value="ECO:0007669"/>
    <property type="project" value="UniProtKB-KW"/>
</dbReference>
<evidence type="ECO:0000256" key="2">
    <source>
        <dbReference type="ARBA" id="ARBA00022679"/>
    </source>
</evidence>
<dbReference type="CDD" id="cd16461">
    <property type="entry name" value="RING-H2_EL5-like"/>
    <property type="match status" value="1"/>
</dbReference>
<proteinExistence type="inferred from homology"/>
<evidence type="ECO:0000256" key="4">
    <source>
        <dbReference type="ARBA" id="ARBA00022723"/>
    </source>
</evidence>
<keyword evidence="2" id="KW-0808">Transferase</keyword>
<dbReference type="InterPro" id="IPR044602">
    <property type="entry name" value="ATL10/ATL72-79-like"/>
</dbReference>
<feature type="domain" description="RING-type" evidence="12">
    <location>
        <begin position="103"/>
        <end position="145"/>
    </location>
</feature>
<keyword evidence="5" id="KW-0862">Zinc</keyword>
<dbReference type="AlphaFoldDB" id="A0A833QLF7"/>
<dbReference type="GO" id="GO:0016020">
    <property type="term" value="C:membrane"/>
    <property type="evidence" value="ECO:0007669"/>
    <property type="project" value="UniProtKB-SubCell"/>
</dbReference>
<keyword evidence="4" id="KW-0479">Metal-binding</keyword>
<comment type="similarity">
    <text evidence="8">Belongs to the RING-type zinc finger family. ATL subfamily.</text>
</comment>
<protein>
    <submittedName>
        <fullName evidence="13">RING-H2 finger protein ATL74-like protein</fullName>
    </submittedName>
</protein>
<dbReference type="SUPFAM" id="SSF57850">
    <property type="entry name" value="RING/U-box"/>
    <property type="match status" value="1"/>
</dbReference>
<keyword evidence="14" id="KW-1185">Reference proteome</keyword>
<keyword evidence="6 11" id="KW-1133">Transmembrane helix</keyword>
<evidence type="ECO:0000256" key="11">
    <source>
        <dbReference type="SAM" id="Phobius"/>
    </source>
</evidence>
<evidence type="ECO:0000256" key="5">
    <source>
        <dbReference type="ARBA" id="ARBA00022833"/>
    </source>
</evidence>
<sequence>MRRLDVPLPPEPALSPSQSGEHVVPNGNFDTNMVIILAALLGALVCAMGINSIVRCTIQCCRRRLTPTGPPKEQSGLRKRELRKIPVEVFKKAENKDTQVTECPICLSEFTDKEVYRVLPVCGHKFHVKCIDKWLGSHSTCPTCRRSLLLDQPK</sequence>
<dbReference type="InterPro" id="IPR001841">
    <property type="entry name" value="Znf_RING"/>
</dbReference>
<dbReference type="OrthoDB" id="8062037at2759"/>
<keyword evidence="3 11" id="KW-0812">Transmembrane</keyword>
<accession>A0A833QLF7</accession>
<reference evidence="13" key="1">
    <citation type="submission" date="2020-01" db="EMBL/GenBank/DDBJ databases">
        <title>Genome sequence of Kobresia littledalei, the first chromosome-level genome in the family Cyperaceae.</title>
        <authorList>
            <person name="Qu G."/>
        </authorList>
    </citation>
    <scope>NUCLEOTIDE SEQUENCE</scope>
    <source>
        <strain evidence="13">C.B.Clarke</strain>
        <tissue evidence="13">Leaf</tissue>
    </source>
</reference>
<evidence type="ECO:0000256" key="8">
    <source>
        <dbReference type="ARBA" id="ARBA00024209"/>
    </source>
</evidence>